<keyword evidence="2" id="KW-1185">Reference proteome</keyword>
<sequence>MLLCACALIFFGCGSKNNNPTPSKPDYKTLIIGKWGNAKDTIREYTNDKLTKTHITNTQGDSYDFKADGTGIEKWTTLTIPYTYILSDKTLSFHTFSVKDGAATYPGNDFSFEIKSLTTNELILFYQNVDVDSKGNVYKEVEIDHYFKLSN</sequence>
<dbReference type="STRING" id="551995.SAMN05192574_11059"/>
<gene>
    <name evidence="1" type="ORF">SAMN05192574_11059</name>
</gene>
<name>A0A1H8RA13_9SPHI</name>
<dbReference type="EMBL" id="FOCL01000010">
    <property type="protein sequence ID" value="SEO63399.1"/>
    <property type="molecule type" value="Genomic_DNA"/>
</dbReference>
<evidence type="ECO:0000313" key="2">
    <source>
        <dbReference type="Proteomes" id="UP000198942"/>
    </source>
</evidence>
<evidence type="ECO:0000313" key="1">
    <source>
        <dbReference type="EMBL" id="SEO63399.1"/>
    </source>
</evidence>
<dbReference type="Proteomes" id="UP000198942">
    <property type="component" value="Unassembled WGS sequence"/>
</dbReference>
<dbReference type="AlphaFoldDB" id="A0A1H8RA13"/>
<organism evidence="1 2">
    <name type="scientific">Mucilaginibacter gossypiicola</name>
    <dbReference type="NCBI Taxonomy" id="551995"/>
    <lineage>
        <taxon>Bacteria</taxon>
        <taxon>Pseudomonadati</taxon>
        <taxon>Bacteroidota</taxon>
        <taxon>Sphingobacteriia</taxon>
        <taxon>Sphingobacteriales</taxon>
        <taxon>Sphingobacteriaceae</taxon>
        <taxon>Mucilaginibacter</taxon>
    </lineage>
</organism>
<evidence type="ECO:0008006" key="3">
    <source>
        <dbReference type="Google" id="ProtNLM"/>
    </source>
</evidence>
<reference evidence="2" key="1">
    <citation type="submission" date="2016-10" db="EMBL/GenBank/DDBJ databases">
        <authorList>
            <person name="Varghese N."/>
            <person name="Submissions S."/>
        </authorList>
    </citation>
    <scope>NUCLEOTIDE SEQUENCE [LARGE SCALE GENOMIC DNA]</scope>
    <source>
        <strain evidence="2">Gh-48</strain>
    </source>
</reference>
<proteinExistence type="predicted"/>
<protein>
    <recommendedName>
        <fullName evidence="3">Lipocalin-like domain-containing protein</fullName>
    </recommendedName>
</protein>
<accession>A0A1H8RA13</accession>